<feature type="transmembrane region" description="Helical" evidence="1">
    <location>
        <begin position="196"/>
        <end position="219"/>
    </location>
</feature>
<keyword evidence="1" id="KW-1133">Transmembrane helix</keyword>
<feature type="chain" id="PRO_5042556327" evidence="2">
    <location>
        <begin position="18"/>
        <end position="244"/>
    </location>
</feature>
<accession>A0AAJ0BIY5</accession>
<keyword evidence="4" id="KW-1185">Reference proteome</keyword>
<evidence type="ECO:0000313" key="4">
    <source>
        <dbReference type="Proteomes" id="UP001239445"/>
    </source>
</evidence>
<evidence type="ECO:0000256" key="1">
    <source>
        <dbReference type="SAM" id="Phobius"/>
    </source>
</evidence>
<proteinExistence type="predicted"/>
<protein>
    <submittedName>
        <fullName evidence="3">Uncharacterized protein</fullName>
    </submittedName>
</protein>
<reference evidence="3" key="1">
    <citation type="submission" date="2023-06" db="EMBL/GenBank/DDBJ databases">
        <title>Genome-scale phylogeny and comparative genomics of the fungal order Sordariales.</title>
        <authorList>
            <consortium name="Lawrence Berkeley National Laboratory"/>
            <person name="Hensen N."/>
            <person name="Bonometti L."/>
            <person name="Westerberg I."/>
            <person name="Brannstrom I.O."/>
            <person name="Guillou S."/>
            <person name="Cros-Aarteil S."/>
            <person name="Calhoun S."/>
            <person name="Haridas S."/>
            <person name="Kuo A."/>
            <person name="Mondo S."/>
            <person name="Pangilinan J."/>
            <person name="Riley R."/>
            <person name="Labutti K."/>
            <person name="Andreopoulos B."/>
            <person name="Lipzen A."/>
            <person name="Chen C."/>
            <person name="Yanf M."/>
            <person name="Daum C."/>
            <person name="Ng V."/>
            <person name="Clum A."/>
            <person name="Steindorff A."/>
            <person name="Ohm R."/>
            <person name="Martin F."/>
            <person name="Silar P."/>
            <person name="Natvig D."/>
            <person name="Lalanne C."/>
            <person name="Gautier V."/>
            <person name="Ament-Velasquez S.L."/>
            <person name="Kruys A."/>
            <person name="Hutchinson M.I."/>
            <person name="Powell A.J."/>
            <person name="Barry K."/>
            <person name="Miller A.N."/>
            <person name="Grigoriev I.V."/>
            <person name="Debuchy R."/>
            <person name="Gladieux P."/>
            <person name="Thoren M.H."/>
            <person name="Johannesson H."/>
        </authorList>
    </citation>
    <scope>NUCLEOTIDE SEQUENCE</scope>
    <source>
        <strain evidence="3">PSN4</strain>
    </source>
</reference>
<keyword evidence="1" id="KW-0812">Transmembrane</keyword>
<evidence type="ECO:0000256" key="2">
    <source>
        <dbReference type="SAM" id="SignalP"/>
    </source>
</evidence>
<dbReference type="Proteomes" id="UP001239445">
    <property type="component" value="Unassembled WGS sequence"/>
</dbReference>
<dbReference type="AlphaFoldDB" id="A0AAJ0BIY5"/>
<dbReference type="EMBL" id="MU839828">
    <property type="protein sequence ID" value="KAK1759125.1"/>
    <property type="molecule type" value="Genomic_DNA"/>
</dbReference>
<feature type="transmembrane region" description="Helical" evidence="1">
    <location>
        <begin position="156"/>
        <end position="175"/>
    </location>
</feature>
<feature type="signal peptide" evidence="2">
    <location>
        <begin position="1"/>
        <end position="17"/>
    </location>
</feature>
<keyword evidence="1" id="KW-0472">Membrane</keyword>
<keyword evidence="2" id="KW-0732">Signal</keyword>
<evidence type="ECO:0000313" key="3">
    <source>
        <dbReference type="EMBL" id="KAK1759125.1"/>
    </source>
</evidence>
<gene>
    <name evidence="3" type="ORF">QBC47DRAFT_293475</name>
</gene>
<organism evidence="3 4">
    <name type="scientific">Echria macrotheca</name>
    <dbReference type="NCBI Taxonomy" id="438768"/>
    <lineage>
        <taxon>Eukaryota</taxon>
        <taxon>Fungi</taxon>
        <taxon>Dikarya</taxon>
        <taxon>Ascomycota</taxon>
        <taxon>Pezizomycotina</taxon>
        <taxon>Sordariomycetes</taxon>
        <taxon>Sordariomycetidae</taxon>
        <taxon>Sordariales</taxon>
        <taxon>Schizotheciaceae</taxon>
        <taxon>Echria</taxon>
    </lineage>
</organism>
<comment type="caution">
    <text evidence="3">The sequence shown here is derived from an EMBL/GenBank/DDBJ whole genome shotgun (WGS) entry which is preliminary data.</text>
</comment>
<sequence>MRLHAPLLLLLSSTTAAQSTCGSLITYRQYSVLLSNAPPCFQNGCGGPPPARSMSAQWQTDQCTTECQSDLACRIPGWPVLNMTRTCTTVPEDWLFSSNNTGACCASGSEPFALADWVGGLCNAPWNWTVRQHDATQGENCPNSDQILTTFALENVVTSFELVFSIAVFWFAAITNRSRHYIRFFGLPAVNSWKRAVLLGIWYPLCHWLASSFWSAALIRLEPGYQDVPVGLLALLLCARPNSL</sequence>
<feature type="non-terminal residue" evidence="3">
    <location>
        <position position="244"/>
    </location>
</feature>
<name>A0AAJ0BIY5_9PEZI</name>